<name>A0ABT7VUW8_9GAMM</name>
<evidence type="ECO:0000256" key="1">
    <source>
        <dbReference type="SAM" id="SignalP"/>
    </source>
</evidence>
<dbReference type="SUPFAM" id="SSF56300">
    <property type="entry name" value="Metallo-dependent phosphatases"/>
    <property type="match status" value="1"/>
</dbReference>
<evidence type="ECO:0000313" key="3">
    <source>
        <dbReference type="EMBL" id="MDM8563341.1"/>
    </source>
</evidence>
<organism evidence="3 4">
    <name type="scientific">Candidatus Marithioploca araucensis</name>
    <dbReference type="NCBI Taxonomy" id="70273"/>
    <lineage>
        <taxon>Bacteria</taxon>
        <taxon>Pseudomonadati</taxon>
        <taxon>Pseudomonadota</taxon>
        <taxon>Gammaproteobacteria</taxon>
        <taxon>Thiotrichales</taxon>
        <taxon>Thiotrichaceae</taxon>
        <taxon>Candidatus Marithioploca</taxon>
    </lineage>
</organism>
<dbReference type="PROSITE" id="PS51318">
    <property type="entry name" value="TAT"/>
    <property type="match status" value="1"/>
</dbReference>
<feature type="domain" description="Calcineurin-like phosphoesterase" evidence="2">
    <location>
        <begin position="43"/>
        <end position="261"/>
    </location>
</feature>
<dbReference type="EMBL" id="JAUCGM010000585">
    <property type="protein sequence ID" value="MDM8563341.1"/>
    <property type="molecule type" value="Genomic_DNA"/>
</dbReference>
<dbReference type="InterPro" id="IPR029052">
    <property type="entry name" value="Metallo-depent_PP-like"/>
</dbReference>
<dbReference type="PANTHER" id="PTHR43143">
    <property type="entry name" value="METALLOPHOSPHOESTERASE, CALCINEURIN SUPERFAMILY"/>
    <property type="match status" value="1"/>
</dbReference>
<dbReference type="Proteomes" id="UP001171945">
    <property type="component" value="Unassembled WGS sequence"/>
</dbReference>
<dbReference type="Pfam" id="PF00149">
    <property type="entry name" value="Metallophos"/>
    <property type="match status" value="1"/>
</dbReference>
<protein>
    <submittedName>
        <fullName evidence="3">Metallophosphoesterase</fullName>
    </submittedName>
</protein>
<dbReference type="InterPro" id="IPR004843">
    <property type="entry name" value="Calcineurin-like_PHP"/>
</dbReference>
<gene>
    <name evidence="3" type="ORF">QUF54_08305</name>
</gene>
<proteinExistence type="predicted"/>
<keyword evidence="1" id="KW-0732">Signal</keyword>
<reference evidence="3" key="1">
    <citation type="submission" date="2023-06" db="EMBL/GenBank/DDBJ databases">
        <title>Uncultivated large filamentous bacteria from sulfidic sediments reveal new species and different genomic features in energy metabolism and defense.</title>
        <authorList>
            <person name="Fonseca A."/>
        </authorList>
    </citation>
    <scope>NUCLEOTIDE SEQUENCE</scope>
    <source>
        <strain evidence="3">HSG4</strain>
    </source>
</reference>
<sequence length="314" mass="35510">MTENSLTRRKFIQMGGLSLLSTAMFTGHNAFAIPTHIPFNPVRFAVISDPHLDIKGKNNEKMSAVSVECLRETIKDVNQEKALAFVFVLGDLLQDGEWENARVAKSLLDQLSVPYYIICGNHDYKPIPKKQRDGFHYMSVEEFVKFFNGHGFDNTGKRYYAHQIKPGLRLIGLDACLPNDPQKWGGVLPEEQLTWLDKQLTNHANELNLIFIHHSIIRWSTDELPGGPKQSFCIDNDVEVKTLLSNHAKAAPLVINGHRHIGLNVKEVNGVNYFTVPSLNSHPLRYSVFTLSNQAVSWKTPMVSIPETVHWEAK</sequence>
<accession>A0ABT7VUW8</accession>
<evidence type="ECO:0000259" key="2">
    <source>
        <dbReference type="Pfam" id="PF00149"/>
    </source>
</evidence>
<feature type="non-terminal residue" evidence="3">
    <location>
        <position position="314"/>
    </location>
</feature>
<comment type="caution">
    <text evidence="3">The sequence shown here is derived from an EMBL/GenBank/DDBJ whole genome shotgun (WGS) entry which is preliminary data.</text>
</comment>
<dbReference type="Gene3D" id="3.60.21.10">
    <property type="match status" value="1"/>
</dbReference>
<dbReference type="InterPro" id="IPR006311">
    <property type="entry name" value="TAT_signal"/>
</dbReference>
<feature type="signal peptide" evidence="1">
    <location>
        <begin position="1"/>
        <end position="32"/>
    </location>
</feature>
<keyword evidence="4" id="KW-1185">Reference proteome</keyword>
<dbReference type="PANTHER" id="PTHR43143:SF1">
    <property type="entry name" value="SERINE_THREONINE-PROTEIN PHOSPHATASE CPPED1"/>
    <property type="match status" value="1"/>
</dbReference>
<dbReference type="InterPro" id="IPR051918">
    <property type="entry name" value="STPP_CPPED1"/>
</dbReference>
<evidence type="ECO:0000313" key="4">
    <source>
        <dbReference type="Proteomes" id="UP001171945"/>
    </source>
</evidence>
<feature type="chain" id="PRO_5047177819" evidence="1">
    <location>
        <begin position="33"/>
        <end position="314"/>
    </location>
</feature>